<proteinExistence type="predicted"/>
<reference evidence="1 2" key="1">
    <citation type="journal article" date="2019" name="Nat. Ecol. Evol.">
        <title>Megaphylogeny resolves global patterns of mushroom evolution.</title>
        <authorList>
            <person name="Varga T."/>
            <person name="Krizsan K."/>
            <person name="Foldi C."/>
            <person name="Dima B."/>
            <person name="Sanchez-Garcia M."/>
            <person name="Sanchez-Ramirez S."/>
            <person name="Szollosi G.J."/>
            <person name="Szarkandi J.G."/>
            <person name="Papp V."/>
            <person name="Albert L."/>
            <person name="Andreopoulos W."/>
            <person name="Angelini C."/>
            <person name="Antonin V."/>
            <person name="Barry K.W."/>
            <person name="Bougher N.L."/>
            <person name="Buchanan P."/>
            <person name="Buyck B."/>
            <person name="Bense V."/>
            <person name="Catcheside P."/>
            <person name="Chovatia M."/>
            <person name="Cooper J."/>
            <person name="Damon W."/>
            <person name="Desjardin D."/>
            <person name="Finy P."/>
            <person name="Geml J."/>
            <person name="Haridas S."/>
            <person name="Hughes K."/>
            <person name="Justo A."/>
            <person name="Karasinski D."/>
            <person name="Kautmanova I."/>
            <person name="Kiss B."/>
            <person name="Kocsube S."/>
            <person name="Kotiranta H."/>
            <person name="LaButti K.M."/>
            <person name="Lechner B.E."/>
            <person name="Liimatainen K."/>
            <person name="Lipzen A."/>
            <person name="Lukacs Z."/>
            <person name="Mihaltcheva S."/>
            <person name="Morgado L.N."/>
            <person name="Niskanen T."/>
            <person name="Noordeloos M.E."/>
            <person name="Ohm R.A."/>
            <person name="Ortiz-Santana B."/>
            <person name="Ovrebo C."/>
            <person name="Racz N."/>
            <person name="Riley R."/>
            <person name="Savchenko A."/>
            <person name="Shiryaev A."/>
            <person name="Soop K."/>
            <person name="Spirin V."/>
            <person name="Szebenyi C."/>
            <person name="Tomsovsky M."/>
            <person name="Tulloss R.E."/>
            <person name="Uehling J."/>
            <person name="Grigoriev I.V."/>
            <person name="Vagvolgyi C."/>
            <person name="Papp T."/>
            <person name="Martin F.M."/>
            <person name="Miettinen O."/>
            <person name="Hibbett D.S."/>
            <person name="Nagy L.G."/>
        </authorList>
    </citation>
    <scope>NUCLEOTIDE SEQUENCE [LARGE SCALE GENOMIC DNA]</scope>
    <source>
        <strain evidence="1 2">OMC1185</strain>
    </source>
</reference>
<dbReference type="Proteomes" id="UP000305948">
    <property type="component" value="Unassembled WGS sequence"/>
</dbReference>
<evidence type="ECO:0000313" key="2">
    <source>
        <dbReference type="Proteomes" id="UP000305948"/>
    </source>
</evidence>
<organism evidence="1 2">
    <name type="scientific">Heliocybe sulcata</name>
    <dbReference type="NCBI Taxonomy" id="5364"/>
    <lineage>
        <taxon>Eukaryota</taxon>
        <taxon>Fungi</taxon>
        <taxon>Dikarya</taxon>
        <taxon>Basidiomycota</taxon>
        <taxon>Agaricomycotina</taxon>
        <taxon>Agaricomycetes</taxon>
        <taxon>Gloeophyllales</taxon>
        <taxon>Gloeophyllaceae</taxon>
        <taxon>Heliocybe</taxon>
    </lineage>
</organism>
<accession>A0A5C3MKW7</accession>
<protein>
    <submittedName>
        <fullName evidence="1">Uncharacterized protein</fullName>
    </submittedName>
</protein>
<evidence type="ECO:0000313" key="1">
    <source>
        <dbReference type="EMBL" id="TFK46062.1"/>
    </source>
</evidence>
<dbReference type="EMBL" id="ML213533">
    <property type="protein sequence ID" value="TFK46062.1"/>
    <property type="molecule type" value="Genomic_DNA"/>
</dbReference>
<name>A0A5C3MKW7_9AGAM</name>
<gene>
    <name evidence="1" type="ORF">OE88DRAFT_1668198</name>
</gene>
<dbReference type="AlphaFoldDB" id="A0A5C3MKW7"/>
<keyword evidence="2" id="KW-1185">Reference proteome</keyword>
<sequence>MHAAKHINVEAPASNVARVARKLIMKSQMKAGVRARKASQARALTDRLERAF</sequence>